<keyword evidence="2" id="KW-0812">Transmembrane</keyword>
<sequence>MATQQTLFSLALLALLALPLVAAKNARFLHWYPTYGPDFQDILTNNCSVSYNKYLKGTGHLNKACPYVVDCILTNTRESYKANMASASVVLGLTPAILTLLGCGTAELSLLSTRRPFLSICLAIGSPSVAPVHTFEYSNPFVILQTKEGRRLHSRKSALRKALAVTVQYLLAFAAIANVATVSYDLGVKSLFNFTCNQAYLAFLWAFLAPAIQVSGSIAFRLRFKVVDIDAGDGRRKRGRFVQRLINEFSPCSTQGRSSILWKRETTFFLIWSWTVSAVAACHILFGTLAFSSLLFIAVKDALTVATRFIASAIVCRAILVFELSGMRETTLIEEERNENLRPLLASRHTPGSSISKTSNESSHAFIPTIRT</sequence>
<feature type="transmembrane region" description="Helical" evidence="2">
    <location>
        <begin position="89"/>
        <end position="110"/>
    </location>
</feature>
<organism evidence="4 5">
    <name type="scientific">Glutinoglossum americanum</name>
    <dbReference type="NCBI Taxonomy" id="1670608"/>
    <lineage>
        <taxon>Eukaryota</taxon>
        <taxon>Fungi</taxon>
        <taxon>Dikarya</taxon>
        <taxon>Ascomycota</taxon>
        <taxon>Pezizomycotina</taxon>
        <taxon>Geoglossomycetes</taxon>
        <taxon>Geoglossales</taxon>
        <taxon>Geoglossaceae</taxon>
        <taxon>Glutinoglossum</taxon>
    </lineage>
</organism>
<feature type="signal peptide" evidence="3">
    <location>
        <begin position="1"/>
        <end position="23"/>
    </location>
</feature>
<feature type="transmembrane region" description="Helical" evidence="2">
    <location>
        <begin position="305"/>
        <end position="322"/>
    </location>
</feature>
<dbReference type="Proteomes" id="UP000698800">
    <property type="component" value="Unassembled WGS sequence"/>
</dbReference>
<protein>
    <submittedName>
        <fullName evidence="4">Uncharacterized protein</fullName>
    </submittedName>
</protein>
<dbReference type="OrthoDB" id="3009728at2759"/>
<evidence type="ECO:0000256" key="2">
    <source>
        <dbReference type="SAM" id="Phobius"/>
    </source>
</evidence>
<gene>
    <name evidence="4" type="ORF">FGG08_007481</name>
</gene>
<dbReference type="AlphaFoldDB" id="A0A9P8HTT8"/>
<evidence type="ECO:0000256" key="3">
    <source>
        <dbReference type="SAM" id="SignalP"/>
    </source>
</evidence>
<keyword evidence="5" id="KW-1185">Reference proteome</keyword>
<feature type="compositionally biased region" description="Polar residues" evidence="1">
    <location>
        <begin position="350"/>
        <end position="363"/>
    </location>
</feature>
<evidence type="ECO:0000313" key="4">
    <source>
        <dbReference type="EMBL" id="KAH0533899.1"/>
    </source>
</evidence>
<comment type="caution">
    <text evidence="4">The sequence shown here is derived from an EMBL/GenBank/DDBJ whole genome shotgun (WGS) entry which is preliminary data.</text>
</comment>
<feature type="transmembrane region" description="Helical" evidence="2">
    <location>
        <begin position="200"/>
        <end position="220"/>
    </location>
</feature>
<feature type="transmembrane region" description="Helical" evidence="2">
    <location>
        <begin position="267"/>
        <end position="299"/>
    </location>
</feature>
<keyword evidence="3" id="KW-0732">Signal</keyword>
<evidence type="ECO:0000313" key="5">
    <source>
        <dbReference type="Proteomes" id="UP000698800"/>
    </source>
</evidence>
<name>A0A9P8HTT8_9PEZI</name>
<reference evidence="4" key="1">
    <citation type="submission" date="2021-03" db="EMBL/GenBank/DDBJ databases">
        <title>Comparative genomics and phylogenomic investigation of the class Geoglossomycetes provide insights into ecological specialization and systematics.</title>
        <authorList>
            <person name="Melie T."/>
            <person name="Pirro S."/>
            <person name="Miller A.N."/>
            <person name="Quandt A."/>
        </authorList>
    </citation>
    <scope>NUCLEOTIDE SEQUENCE</scope>
    <source>
        <strain evidence="4">GBOQ0MN5Z8</strain>
    </source>
</reference>
<proteinExistence type="predicted"/>
<evidence type="ECO:0000256" key="1">
    <source>
        <dbReference type="SAM" id="MobiDB-lite"/>
    </source>
</evidence>
<keyword evidence="2" id="KW-1133">Transmembrane helix</keyword>
<feature type="region of interest" description="Disordered" evidence="1">
    <location>
        <begin position="346"/>
        <end position="372"/>
    </location>
</feature>
<feature type="transmembrane region" description="Helical" evidence="2">
    <location>
        <begin position="162"/>
        <end position="180"/>
    </location>
</feature>
<dbReference type="EMBL" id="JAGHQL010000317">
    <property type="protein sequence ID" value="KAH0533899.1"/>
    <property type="molecule type" value="Genomic_DNA"/>
</dbReference>
<accession>A0A9P8HTT8</accession>
<feature type="chain" id="PRO_5040244915" evidence="3">
    <location>
        <begin position="24"/>
        <end position="372"/>
    </location>
</feature>
<keyword evidence="2" id="KW-0472">Membrane</keyword>